<evidence type="ECO:0000313" key="1">
    <source>
        <dbReference type="EMBL" id="CAJ1976761.1"/>
    </source>
</evidence>
<dbReference type="EMBL" id="OY731407">
    <property type="protein sequence ID" value="CAJ1976761.1"/>
    <property type="molecule type" value="Genomic_DNA"/>
</dbReference>
<dbReference type="Gramene" id="rna-AYBTSS11_LOCUS28904">
    <property type="protein sequence ID" value="CAJ1976761.1"/>
    <property type="gene ID" value="gene-AYBTSS11_LOCUS28904"/>
</dbReference>
<dbReference type="AlphaFoldDB" id="A0AA86W1V7"/>
<dbReference type="Proteomes" id="UP001189624">
    <property type="component" value="Chromosome 10"/>
</dbReference>
<evidence type="ECO:0000313" key="2">
    <source>
        <dbReference type="Proteomes" id="UP001189624"/>
    </source>
</evidence>
<gene>
    <name evidence="1" type="ORF">AYBTSS11_LOCUS28904</name>
</gene>
<keyword evidence="2" id="KW-1185">Reference proteome</keyword>
<organism evidence="1 2">
    <name type="scientific">Sphenostylis stenocarpa</name>
    <dbReference type="NCBI Taxonomy" id="92480"/>
    <lineage>
        <taxon>Eukaryota</taxon>
        <taxon>Viridiplantae</taxon>
        <taxon>Streptophyta</taxon>
        <taxon>Embryophyta</taxon>
        <taxon>Tracheophyta</taxon>
        <taxon>Spermatophyta</taxon>
        <taxon>Magnoliopsida</taxon>
        <taxon>eudicotyledons</taxon>
        <taxon>Gunneridae</taxon>
        <taxon>Pentapetalae</taxon>
        <taxon>rosids</taxon>
        <taxon>fabids</taxon>
        <taxon>Fabales</taxon>
        <taxon>Fabaceae</taxon>
        <taxon>Papilionoideae</taxon>
        <taxon>50 kb inversion clade</taxon>
        <taxon>NPAAA clade</taxon>
        <taxon>indigoferoid/millettioid clade</taxon>
        <taxon>Phaseoleae</taxon>
        <taxon>Sphenostylis</taxon>
    </lineage>
</organism>
<proteinExistence type="predicted"/>
<accession>A0AA86W1V7</accession>
<name>A0AA86W1V7_9FABA</name>
<reference evidence="1" key="1">
    <citation type="submission" date="2023-10" db="EMBL/GenBank/DDBJ databases">
        <authorList>
            <person name="Domelevo Entfellner J.-B."/>
        </authorList>
    </citation>
    <scope>NUCLEOTIDE SEQUENCE</scope>
</reference>
<sequence>MVNGDGWVKEEAASDLISGGGGTGLQLVHALCLIINGEMKIMKTWIDKKEIENLKWWSIKTVTDYQRDGEINGYSDDDGDFDGT</sequence>
<protein>
    <submittedName>
        <fullName evidence="1">Uncharacterized protein</fullName>
    </submittedName>
</protein>